<evidence type="ECO:0000313" key="2">
    <source>
        <dbReference type="Proteomes" id="UP000283530"/>
    </source>
</evidence>
<name>A0A3S3PV27_9MAGN</name>
<dbReference type="EMBL" id="QPKB01000001">
    <property type="protein sequence ID" value="RWR74019.1"/>
    <property type="molecule type" value="Genomic_DNA"/>
</dbReference>
<reference evidence="1 2" key="1">
    <citation type="journal article" date="2019" name="Nat. Plants">
        <title>Stout camphor tree genome fills gaps in understanding of flowering plant genome evolution.</title>
        <authorList>
            <person name="Chaw S.M."/>
            <person name="Liu Y.C."/>
            <person name="Wu Y.W."/>
            <person name="Wang H.Y."/>
            <person name="Lin C.I."/>
            <person name="Wu C.S."/>
            <person name="Ke H.M."/>
            <person name="Chang L.Y."/>
            <person name="Hsu C.Y."/>
            <person name="Yang H.T."/>
            <person name="Sudianto E."/>
            <person name="Hsu M.H."/>
            <person name="Wu K.P."/>
            <person name="Wang L.N."/>
            <person name="Leebens-Mack J.H."/>
            <person name="Tsai I.J."/>
        </authorList>
    </citation>
    <scope>NUCLEOTIDE SEQUENCE [LARGE SCALE GENOMIC DNA]</scope>
    <source>
        <strain evidence="2">cv. Chaw 1501</strain>
        <tissue evidence="1">Young leaves</tissue>
    </source>
</reference>
<organism evidence="1 2">
    <name type="scientific">Cinnamomum micranthum f. kanehirae</name>
    <dbReference type="NCBI Taxonomy" id="337451"/>
    <lineage>
        <taxon>Eukaryota</taxon>
        <taxon>Viridiplantae</taxon>
        <taxon>Streptophyta</taxon>
        <taxon>Embryophyta</taxon>
        <taxon>Tracheophyta</taxon>
        <taxon>Spermatophyta</taxon>
        <taxon>Magnoliopsida</taxon>
        <taxon>Magnoliidae</taxon>
        <taxon>Laurales</taxon>
        <taxon>Lauraceae</taxon>
        <taxon>Cinnamomum</taxon>
    </lineage>
</organism>
<comment type="caution">
    <text evidence="1">The sequence shown here is derived from an EMBL/GenBank/DDBJ whole genome shotgun (WGS) entry which is preliminary data.</text>
</comment>
<accession>A0A3S3PV27</accession>
<sequence>MIKAAMRVGGEEEEEEEEEVLLMASLTWDLFFSVKRERRTSLCQCLLTCLCHLFSSLSHLLPFLRFAHQRPHSLLQLLSTNPPIFLIIQTQFHCQTVVAHQLKCIELLLCIQGPSQHGYTKPYALQG</sequence>
<dbReference type="Proteomes" id="UP000283530">
    <property type="component" value="Unassembled WGS sequence"/>
</dbReference>
<protein>
    <submittedName>
        <fullName evidence="1">Uncharacterized protein</fullName>
    </submittedName>
</protein>
<gene>
    <name evidence="1" type="ORF">CKAN_00233000</name>
</gene>
<keyword evidence="2" id="KW-1185">Reference proteome</keyword>
<dbReference type="AlphaFoldDB" id="A0A3S3PV27"/>
<proteinExistence type="predicted"/>
<evidence type="ECO:0000313" key="1">
    <source>
        <dbReference type="EMBL" id="RWR74019.1"/>
    </source>
</evidence>